<feature type="region of interest" description="Disordered" evidence="6">
    <location>
        <begin position="206"/>
        <end position="235"/>
    </location>
</feature>
<protein>
    <submittedName>
        <fullName evidence="12">GREB1 like retinoic acid receptor coactivator</fullName>
    </submittedName>
</protein>
<feature type="compositionally biased region" description="Low complexity" evidence="6">
    <location>
        <begin position="214"/>
        <end position="229"/>
    </location>
</feature>
<reference evidence="12" key="1">
    <citation type="submission" date="2025-08" db="UniProtKB">
        <authorList>
            <consortium name="Ensembl"/>
        </authorList>
    </citation>
    <scope>IDENTIFICATION</scope>
</reference>
<dbReference type="GO" id="GO:0016020">
    <property type="term" value="C:membrane"/>
    <property type="evidence" value="ECO:0007669"/>
    <property type="project" value="UniProtKB-SubCell"/>
</dbReference>
<dbReference type="InterPro" id="IPR028422">
    <property type="entry name" value="GREB1"/>
</dbReference>
<dbReference type="Pfam" id="PF20267">
    <property type="entry name" value="GREB1_C"/>
    <property type="match status" value="1"/>
</dbReference>
<accession>A0A8C4RD23</accession>
<evidence type="ECO:0000256" key="3">
    <source>
        <dbReference type="ARBA" id="ARBA00022692"/>
    </source>
</evidence>
<evidence type="ECO:0000259" key="10">
    <source>
        <dbReference type="Pfam" id="PF20691"/>
    </source>
</evidence>
<feature type="domain" description="GREB1-like C-terminal" evidence="8">
    <location>
        <begin position="1362"/>
        <end position="1520"/>
    </location>
</feature>
<feature type="domain" description="GREB1-like second" evidence="9">
    <location>
        <begin position="239"/>
        <end position="444"/>
    </location>
</feature>
<dbReference type="PANTHER" id="PTHR15720:SF14">
    <property type="entry name" value="GREB1-LIKE PROTEIN"/>
    <property type="match status" value="1"/>
</dbReference>
<feature type="domain" description="TET-Associated Glycosyltransferase" evidence="10">
    <location>
        <begin position="1116"/>
        <end position="1341"/>
    </location>
</feature>
<feature type="region of interest" description="Disordered" evidence="6">
    <location>
        <begin position="765"/>
        <end position="823"/>
    </location>
</feature>
<dbReference type="InterPro" id="IPR048657">
    <property type="entry name" value="GREB1-like_cpSF2"/>
</dbReference>
<reference evidence="12" key="2">
    <citation type="submission" date="2025-09" db="UniProtKB">
        <authorList>
            <consortium name="Ensembl"/>
        </authorList>
    </citation>
    <scope>IDENTIFICATION</scope>
</reference>
<dbReference type="Ensembl" id="ENSEBUT00000027501.1">
    <property type="protein sequence ID" value="ENSEBUP00000026925.1"/>
    <property type="gene ID" value="ENSEBUG00000016553.1"/>
</dbReference>
<evidence type="ECO:0000313" key="13">
    <source>
        <dbReference type="Proteomes" id="UP000694388"/>
    </source>
</evidence>
<dbReference type="InterPro" id="IPR046926">
    <property type="entry name" value="GREB1_N"/>
</dbReference>
<evidence type="ECO:0000313" key="12">
    <source>
        <dbReference type="Ensembl" id="ENSEBUP00000026925.1"/>
    </source>
</evidence>
<feature type="compositionally biased region" description="Low complexity" evidence="6">
    <location>
        <begin position="765"/>
        <end position="810"/>
    </location>
</feature>
<evidence type="ECO:0000259" key="8">
    <source>
        <dbReference type="Pfam" id="PF20267"/>
    </source>
</evidence>
<dbReference type="Pfam" id="PF15782">
    <property type="entry name" value="GREB1_N"/>
    <property type="match status" value="1"/>
</dbReference>
<evidence type="ECO:0000256" key="5">
    <source>
        <dbReference type="ARBA" id="ARBA00023136"/>
    </source>
</evidence>
<organism evidence="12 13">
    <name type="scientific">Eptatretus burgeri</name>
    <name type="common">Inshore hagfish</name>
    <dbReference type="NCBI Taxonomy" id="7764"/>
    <lineage>
        <taxon>Eukaryota</taxon>
        <taxon>Metazoa</taxon>
        <taxon>Chordata</taxon>
        <taxon>Craniata</taxon>
        <taxon>Vertebrata</taxon>
        <taxon>Cyclostomata</taxon>
        <taxon>Myxini</taxon>
        <taxon>Myxiniformes</taxon>
        <taxon>Myxinidae</taxon>
        <taxon>Eptatretinae</taxon>
        <taxon>Eptatretus</taxon>
    </lineage>
</organism>
<evidence type="ECO:0000256" key="1">
    <source>
        <dbReference type="ARBA" id="ARBA00004167"/>
    </source>
</evidence>
<comment type="similarity">
    <text evidence="2">Belongs to the GREB1 family.</text>
</comment>
<dbReference type="GeneTree" id="ENSGT00390000008041"/>
<feature type="domain" description="GREB1 N-terminal" evidence="7">
    <location>
        <begin position="52"/>
        <end position="198"/>
    </location>
</feature>
<keyword evidence="5" id="KW-0472">Membrane</keyword>
<dbReference type="InterPro" id="IPR049100">
    <property type="entry name" value="TAGT"/>
</dbReference>
<dbReference type="Proteomes" id="UP000694388">
    <property type="component" value="Unplaced"/>
</dbReference>
<evidence type="ECO:0000256" key="4">
    <source>
        <dbReference type="ARBA" id="ARBA00022989"/>
    </source>
</evidence>
<proteinExistence type="inferred from homology"/>
<feature type="domain" description="GREB1-like circularly permuted SF2 helicase" evidence="11">
    <location>
        <begin position="816"/>
        <end position="975"/>
    </location>
</feature>
<evidence type="ECO:0000259" key="7">
    <source>
        <dbReference type="Pfam" id="PF15782"/>
    </source>
</evidence>
<comment type="subcellular location">
    <subcellularLocation>
        <location evidence="1">Membrane</location>
        <topology evidence="1">Single-pass membrane protein</topology>
    </subcellularLocation>
</comment>
<dbReference type="InterPro" id="IPR048659">
    <property type="entry name" value="GREB1-like_2nd"/>
</dbReference>
<dbReference type="PANTHER" id="PTHR15720">
    <property type="entry name" value="GREB1-RELATED"/>
    <property type="match status" value="1"/>
</dbReference>
<dbReference type="Pfam" id="PF20692">
    <property type="entry name" value="cpSF2-GREB1"/>
    <property type="match status" value="2"/>
</dbReference>
<keyword evidence="4" id="KW-1133">Transmembrane helix</keyword>
<feature type="domain" description="GREB1-like circularly permuted SF2 helicase" evidence="11">
    <location>
        <begin position="464"/>
        <end position="750"/>
    </location>
</feature>
<evidence type="ECO:0000259" key="11">
    <source>
        <dbReference type="Pfam" id="PF20692"/>
    </source>
</evidence>
<keyword evidence="13" id="KW-1185">Reference proteome</keyword>
<evidence type="ECO:0000259" key="9">
    <source>
        <dbReference type="Pfam" id="PF20688"/>
    </source>
</evidence>
<feature type="region of interest" description="Disordered" evidence="6">
    <location>
        <begin position="40"/>
        <end position="71"/>
    </location>
</feature>
<dbReference type="Pfam" id="PF20691">
    <property type="entry name" value="TAGT"/>
    <property type="match status" value="1"/>
</dbReference>
<keyword evidence="3" id="KW-0812">Transmembrane</keyword>
<evidence type="ECO:0000256" key="2">
    <source>
        <dbReference type="ARBA" id="ARBA00009148"/>
    </source>
</evidence>
<dbReference type="OMA" id="CHQYMEF"/>
<evidence type="ECO:0000256" key="6">
    <source>
        <dbReference type="SAM" id="MobiDB-lite"/>
    </source>
</evidence>
<dbReference type="InterPro" id="IPR046927">
    <property type="entry name" value="GREB1-like_C"/>
</dbReference>
<name>A0A8C4RD23_EPTBU</name>
<sequence>MGNTAAGQLKPTRFEEALHSSIEASLRSDDCTPRPVFSQLYLEAKHTPPSPQEEDEEISDSESPPAFPVRPPPEGCCTTDGFCQAGKDLRLATLCRDQVEIPPGFLLVGAKTPSLTEHILVCAVDRRFLPDETGKQALLGFSGNCVGCGEKGFRYFTEFSSHINLKLSTQPKKQKHLKYFLIRNAHGVLSKGLLISWNVLLPTSGPPKKRHRGWSPSSPPAAGTSALGPHSHGQLSNRTGHGTLPYLYGNVGDIVVSPVLMSCFSAPQYSSKVLDQLGLTPGASPSLETLMLLTVHYLAQLAPDRAPMREELDQALLQLHRLASSSTGDSTGAPPPFLSQLTAVAPSQLPWLARLAACPAGGALRVLVTTCSLGEGLAETLQTLAHGQVAGEAPPPRYVVVICVSCSRGSEFCVLVTGPLQARALSEGMLTMADSMKEIGYELIYWEGWSSHSLLSILCGPGLHGEAHLGLADRLVNCREARESPNLLLLQVSCCPYGLQTQNARISPYNEVYWPSDSSTVSLVYFGLANYLKAIQPGCRPPPLRYDDSYESMADSLLERFPRLHSEVIRAYLLIRQYTATLAWLAARRKPTKTKATDAPTAETLQVLAGLVHHGDPSGYGHMLLLRLPSVQLARVAFERLRHARDSLGLQFCFEVLLTTPTSAGFTLAPHFLQRLRVWRSIDKSDWLPKTFQDLEGLPCILLLSGTSPMGETFPRSLQFCDLRLLTMGSLTRSGLEQELGVTFRYVSRLVIFILFVVCFTENSASPASSDDSIPKSSGGSSDGKAADSEGSSPADCSPTTTTTSPVLSTDAKRNGHLSSGIPIEPKELHASAISGQSHRTIELYTSDPKPSPILPACIIVPKAAYSVLRSGSPPLYLLLPAATNVGWATHLRPPPTEDATPQQASAYYRQWSVARQQHCDHDNRPAEGVSGCFHPRRLLLSGPPQIGKTGAYLQFLRVLNRMLIRLQEVDIYDEGELECGTDFLLLAMLLLVELCNVYLDWGKMHIITVAGAPEEPAAGQMSKRRTVSVMLSRFAVHNTFHHCEICHAYMEPALGGSALYTFNLSRCLLGDDIQLHILVPPSQERYFVFTPQGRQVDSLRLPVLTDPAGEVLRSPVFTPTTGRHEQGLLNLFHALEGSPVPHLLVVHERELPAYQRYWPNHCILALPRELDHSGIGAARLLVQELSRQNLERERARQRALGARTQDVWPFVVLLDDSCVMFYETDSNAGTRYGKRVADLRNVSLKRLLLHLEEMPNITHFAMCGVRRWSGCQVPRSRGSFSFSRCHLHDLVLLNADITRAISYDQHRFSCEDVDFNLRASAVGLLLCRFNSFSVMKKQILVGGQSDFPIQAKLSVPPAGPTSPAQFVCPPDSEYTFLSAPPHFLLERYLRHRGPKLYPLAAQCPDNPVLAVDCYLDLGPQVTICTISSRPDAVRPAGGAVTFSGLLLYLCDSSVTPGFLRVFKFLQGATLCLVCQDRSSLRQAVVRLELEEEWQCRLRDEFQTANCPEERPLFFLTGRRA</sequence>
<dbReference type="Pfam" id="PF20688">
    <property type="entry name" value="GREB1_2nd"/>
    <property type="match status" value="1"/>
</dbReference>